<dbReference type="SMART" id="SM00612">
    <property type="entry name" value="Kelch"/>
    <property type="match status" value="6"/>
</dbReference>
<evidence type="ECO:0000313" key="10">
    <source>
        <dbReference type="RefSeq" id="XP_013780732.1"/>
    </source>
</evidence>
<dbReference type="RefSeq" id="XP_013780732.1">
    <property type="nucleotide sequence ID" value="XM_013925278.1"/>
</dbReference>
<dbReference type="PANTHER" id="PTHR24412">
    <property type="entry name" value="KELCH PROTEIN"/>
    <property type="match status" value="1"/>
</dbReference>
<proteinExistence type="predicted"/>
<comment type="pathway">
    <text evidence="1">Protein modification; protein ubiquitination.</text>
</comment>
<evidence type="ECO:0000256" key="6">
    <source>
        <dbReference type="ARBA" id="ARBA00023203"/>
    </source>
</evidence>
<dbReference type="Pfam" id="PF01344">
    <property type="entry name" value="Kelch_1"/>
    <property type="match status" value="2"/>
</dbReference>
<name>A0ABM1BF49_LIMPO</name>
<comment type="function">
    <text evidence="7">Probable substrate-specific adapter of an E3 ubiquitin-protein ligase complex which mediates the ubiquitination and subsequent proteasomal degradation of target proteins. May have a role in synapse differentiation and growth.</text>
</comment>
<reference evidence="10" key="1">
    <citation type="submission" date="2025-08" db="UniProtKB">
        <authorList>
            <consortium name="RefSeq"/>
        </authorList>
    </citation>
    <scope>IDENTIFICATION</scope>
    <source>
        <tissue evidence="10">Muscle</tissue>
    </source>
</reference>
<keyword evidence="3" id="KW-0880">Kelch repeat</keyword>
<keyword evidence="5" id="KW-0833">Ubl conjugation pathway</keyword>
<evidence type="ECO:0000256" key="4">
    <source>
        <dbReference type="ARBA" id="ARBA00022737"/>
    </source>
</evidence>
<dbReference type="Gene3D" id="1.25.40.420">
    <property type="match status" value="1"/>
</dbReference>
<dbReference type="InterPro" id="IPR006652">
    <property type="entry name" value="Kelch_1"/>
</dbReference>
<dbReference type="SUPFAM" id="SSF117281">
    <property type="entry name" value="Kelch motif"/>
    <property type="match status" value="1"/>
</dbReference>
<dbReference type="InterPro" id="IPR017096">
    <property type="entry name" value="BTB-kelch_protein"/>
</dbReference>
<dbReference type="Gene3D" id="2.120.10.80">
    <property type="entry name" value="Kelch-type beta propeller"/>
    <property type="match status" value="2"/>
</dbReference>
<accession>A0ABM1BF49</accession>
<dbReference type="SMART" id="SM00225">
    <property type="entry name" value="BTB"/>
    <property type="match status" value="1"/>
</dbReference>
<evidence type="ECO:0000259" key="8">
    <source>
        <dbReference type="PROSITE" id="PS50097"/>
    </source>
</evidence>
<dbReference type="PROSITE" id="PS50097">
    <property type="entry name" value="BTB"/>
    <property type="match status" value="1"/>
</dbReference>
<dbReference type="InterPro" id="IPR011705">
    <property type="entry name" value="BACK"/>
</dbReference>
<protein>
    <recommendedName>
        <fullName evidence="2">Kelch-like protein diablo</fullName>
    </recommendedName>
</protein>
<dbReference type="Pfam" id="PF07707">
    <property type="entry name" value="BACK"/>
    <property type="match status" value="1"/>
</dbReference>
<dbReference type="PRINTS" id="PR00501">
    <property type="entry name" value="KELCHREPEAT"/>
</dbReference>
<dbReference type="InterPro" id="IPR000210">
    <property type="entry name" value="BTB/POZ_dom"/>
</dbReference>
<dbReference type="Gene3D" id="3.30.710.10">
    <property type="entry name" value="Potassium Channel Kv1.1, Chain A"/>
    <property type="match status" value="1"/>
</dbReference>
<dbReference type="InterPro" id="IPR015915">
    <property type="entry name" value="Kelch-typ_b-propeller"/>
</dbReference>
<gene>
    <name evidence="10" type="primary">LOC106465083</name>
</gene>
<keyword evidence="6" id="KW-0009">Actin-binding</keyword>
<keyword evidence="9" id="KW-1185">Reference proteome</keyword>
<evidence type="ECO:0000313" key="9">
    <source>
        <dbReference type="Proteomes" id="UP000694941"/>
    </source>
</evidence>
<dbReference type="GeneID" id="106465083"/>
<dbReference type="InterPro" id="IPR011333">
    <property type="entry name" value="SKP1/BTB/POZ_sf"/>
</dbReference>
<organism evidence="9 10">
    <name type="scientific">Limulus polyphemus</name>
    <name type="common">Atlantic horseshoe crab</name>
    <dbReference type="NCBI Taxonomy" id="6850"/>
    <lineage>
        <taxon>Eukaryota</taxon>
        <taxon>Metazoa</taxon>
        <taxon>Ecdysozoa</taxon>
        <taxon>Arthropoda</taxon>
        <taxon>Chelicerata</taxon>
        <taxon>Merostomata</taxon>
        <taxon>Xiphosura</taxon>
        <taxon>Limulidae</taxon>
        <taxon>Limulus</taxon>
    </lineage>
</organism>
<dbReference type="PIRSF" id="PIRSF037037">
    <property type="entry name" value="Kelch-like_protein_gigaxonin"/>
    <property type="match status" value="1"/>
</dbReference>
<dbReference type="SMART" id="SM00875">
    <property type="entry name" value="BACK"/>
    <property type="match status" value="1"/>
</dbReference>
<evidence type="ECO:0000256" key="3">
    <source>
        <dbReference type="ARBA" id="ARBA00022441"/>
    </source>
</evidence>
<keyword evidence="4" id="KW-0677">Repeat</keyword>
<sequence>MLRILEEVVDRDGSITEKVGKKKNNSTHNSDFLLYPKMSGSGDVFQDMSSVLDELRERRQLCDGVIRTPDGGEFWIHRAIVSTAGPFFRALFTNSLSGEEIKDVTIPNVTAEIMSLILEYAYTRNVSVTSNNVEKLLPAADQFQVAGIVRECCRFLSCQLRVDNCVGIYKIAKHYYCPSLEESARKFLLYNFIMVSNRSSEFPFLAVEDLETLLNTDELNIKAEDQAFIAAIQWVDHDPEDRKRHLPTLLGTIRFGLCNYGYFVDHVFKHPYVTESYECQAALFEASVLLVEMETNGSNRPVLEFQHPLLRPRVPYEILFVIGGWSSGSATSLVETYDCRANRWFLSTHSDTMPRAYHGLVALESYIYMVGGFDGNQCFNSMRCYDCISHEWSERACMYVARCYISIAVLNGLIYALGGYDGRIRTNTGESYDPQRNQWTLIGNMNRQRSDASAASLNGKIYVAGGFNGHEVLNSAEMYDPLTNSWTFIRNMSSPRSGVSLTAYNNTLYVLGGFNGMTRLATVAKYDVTRNQWTDLPDMLTPRSNFTTGIVDNLLFVIGGFNGSTTVPYVESYDATINEWKEVTSMNLNRSALSACVLEGLPNAREYTFLGNTP</sequence>
<dbReference type="SUPFAM" id="SSF54695">
    <property type="entry name" value="POZ domain"/>
    <property type="match status" value="1"/>
</dbReference>
<dbReference type="Proteomes" id="UP000694941">
    <property type="component" value="Unplaced"/>
</dbReference>
<evidence type="ECO:0000256" key="5">
    <source>
        <dbReference type="ARBA" id="ARBA00022786"/>
    </source>
</evidence>
<evidence type="ECO:0000256" key="2">
    <source>
        <dbReference type="ARBA" id="ARBA00013699"/>
    </source>
</evidence>
<evidence type="ECO:0000256" key="1">
    <source>
        <dbReference type="ARBA" id="ARBA00004906"/>
    </source>
</evidence>
<feature type="domain" description="BTB" evidence="8">
    <location>
        <begin position="62"/>
        <end position="130"/>
    </location>
</feature>
<dbReference type="Pfam" id="PF24681">
    <property type="entry name" value="Kelch_KLHDC2_KLHL20_DRC7"/>
    <property type="match status" value="1"/>
</dbReference>
<evidence type="ECO:0000256" key="7">
    <source>
        <dbReference type="ARBA" id="ARBA00043912"/>
    </source>
</evidence>
<dbReference type="PANTHER" id="PTHR24412:SF172">
    <property type="entry name" value="KELCH-LIKE PROTEIN 10"/>
    <property type="match status" value="1"/>
</dbReference>
<dbReference type="Pfam" id="PF00651">
    <property type="entry name" value="BTB"/>
    <property type="match status" value="1"/>
</dbReference>